<dbReference type="PANTHER" id="PTHR10491">
    <property type="entry name" value="DTDP-4-DEHYDRORHAMNOSE REDUCTASE"/>
    <property type="match status" value="1"/>
</dbReference>
<evidence type="ECO:0000259" key="1">
    <source>
        <dbReference type="Pfam" id="PF04321"/>
    </source>
</evidence>
<accession>A0ABM7NSQ1</accession>
<organism evidence="2 3">
    <name type="scientific">Cotonvirus japonicus</name>
    <dbReference type="NCBI Taxonomy" id="2811091"/>
    <lineage>
        <taxon>Viruses</taxon>
        <taxon>Varidnaviria</taxon>
        <taxon>Bamfordvirae</taxon>
        <taxon>Nucleocytoviricota</taxon>
        <taxon>Megaviricetes</taxon>
        <taxon>Imitervirales</taxon>
        <taxon>Mimiviridae</taxon>
        <taxon>Megamimivirinae</taxon>
        <taxon>Cotonvirus</taxon>
        <taxon>Cotonvirus japonicum</taxon>
    </lineage>
</organism>
<feature type="domain" description="RmlD-like substrate binding" evidence="1">
    <location>
        <begin position="1"/>
        <end position="226"/>
    </location>
</feature>
<dbReference type="Pfam" id="PF04321">
    <property type="entry name" value="RmlD_sub_bind"/>
    <property type="match status" value="1"/>
</dbReference>
<evidence type="ECO:0000313" key="3">
    <source>
        <dbReference type="Proteomes" id="UP001321479"/>
    </source>
</evidence>
<keyword evidence="3" id="KW-1185">Reference proteome</keyword>
<dbReference type="Gene3D" id="3.40.50.720">
    <property type="entry name" value="NAD(P)-binding Rossmann-like Domain"/>
    <property type="match status" value="1"/>
</dbReference>
<dbReference type="GeneID" id="80558403"/>
<protein>
    <submittedName>
        <fullName evidence="2">dTDP-4-dehydrorhamnose reductase</fullName>
    </submittedName>
</protein>
<dbReference type="InterPro" id="IPR029903">
    <property type="entry name" value="RmlD-like-bd"/>
</dbReference>
<dbReference type="Proteomes" id="UP001321479">
    <property type="component" value="Segment"/>
</dbReference>
<dbReference type="EMBL" id="AP024483">
    <property type="protein sequence ID" value="BCS83198.1"/>
    <property type="molecule type" value="Genomic_DNA"/>
</dbReference>
<dbReference type="SUPFAM" id="SSF51735">
    <property type="entry name" value="NAD(P)-binding Rossmann-fold domains"/>
    <property type="match status" value="1"/>
</dbReference>
<dbReference type="InterPro" id="IPR005913">
    <property type="entry name" value="dTDP_dehydrorham_reduct"/>
</dbReference>
<sequence length="271" mass="31291">MKIIVFGSNGMLGNYMVSYFNKTTNVVKIDRTIFDAFESSNEDLLLTLQKYQSNEPTFVINCIGIIPQRNDLDQTRKYIKINSLFPHLLANCCEKLNYKMIHVSTDCVYDGKTGNYNENSVHDETNIYGISKSLGEPTNCCVIRTSIIGEEINNKKSLLEWVRSQNNKEIGGFTNHFWNGVTCLQLAKIINYMLINNIYWQGVKHIFSPNIVSKYQLIKDIIKIYDLNIIVKENFTPQTVDKTLTSIYPNFITIPTIREQIEDLQVFELEK</sequence>
<dbReference type="InterPro" id="IPR036291">
    <property type="entry name" value="NAD(P)-bd_dom_sf"/>
</dbReference>
<dbReference type="PANTHER" id="PTHR10491:SF4">
    <property type="entry name" value="METHIONINE ADENOSYLTRANSFERASE 2 SUBUNIT BETA"/>
    <property type="match status" value="1"/>
</dbReference>
<name>A0ABM7NSQ1_9VIRU</name>
<evidence type="ECO:0000313" key="2">
    <source>
        <dbReference type="EMBL" id="BCS83198.1"/>
    </source>
</evidence>
<dbReference type="RefSeq" id="YP_010841806.1">
    <property type="nucleotide sequence ID" value="NC_079139.1"/>
</dbReference>
<reference evidence="2 3" key="1">
    <citation type="submission" date="2021-02" db="EMBL/GenBank/DDBJ databases">
        <title>Cotonvirus japonicus, which uses Golgi apparatus of host cells for its virion factory, phylogenetically links tailed tupanvirus and icosahedral mimivirus.</title>
        <authorList>
            <person name="Takahashi H."/>
            <person name="Fukaya S."/>
            <person name="Song C."/>
            <person name="Murata K."/>
            <person name="Takemura M."/>
        </authorList>
    </citation>
    <scope>NUCLEOTIDE SEQUENCE [LARGE SCALE GENOMIC DNA]</scope>
</reference>
<proteinExistence type="predicted"/>